<dbReference type="FunFam" id="3.30.565.10:FF:000006">
    <property type="entry name" value="Sensor histidine kinase WalK"/>
    <property type="match status" value="1"/>
</dbReference>
<feature type="domain" description="Histidine kinase" evidence="11">
    <location>
        <begin position="791"/>
        <end position="1006"/>
    </location>
</feature>
<evidence type="ECO:0000313" key="14">
    <source>
        <dbReference type="Proteomes" id="UP000518300"/>
    </source>
</evidence>
<dbReference type="InterPro" id="IPR001789">
    <property type="entry name" value="Sig_transdc_resp-reg_receiver"/>
</dbReference>
<dbReference type="CDD" id="cd00082">
    <property type="entry name" value="HisKA"/>
    <property type="match status" value="2"/>
</dbReference>
<keyword evidence="8" id="KW-0902">Two-component regulatory system</keyword>
<dbReference type="GO" id="GO:0005524">
    <property type="term" value="F:ATP binding"/>
    <property type="evidence" value="ECO:0007669"/>
    <property type="project" value="UniProtKB-KW"/>
</dbReference>
<sequence length="1023" mass="111010">MEERARDEAPGNGGAGSAREAWLDALGGHSELRELIRARDWESTPVGPPSTWPRSLKVLVKTMLASRFPMILTWGPHLTQFYNDGYSKLIGSKHPAALGIDIRVTLAEAWDTLGPVIQDVMRTGVASWLPALLLLLERSGYREESYFDVSHAPAEDDSGAVVGMLAVCTEVTQQVLSQRRLRLLRDLSARAGDTRSVERTCEDAIAAIAGNPLDVPFALLYLRAPDGQRLVRVGALGLPEDDGVSPPSVDLASDGDAVWPVARALAGETVRVDDVERRVALTGGPWGDAVRTALVMPLASEGNAAPLGVLVLGVSPNRALDEGYHSFFELLGGQVSVALRNARAHEEERRRAEALAELDRVKTAFFSNVSHEFRTPLTLMLGPVEDLLASRRLGDAERKELELVHRNAMRLLRLVNTLLDFSRLEAGRIESSFEPTDLSSLTADLASGFRSAIERAGLVLTVDCPPLPEPVFVDRELWENLVLNLLSNALKFTFEGSISVRVRQEGGQAVLQVEDTGTGIPKADLPRLFDRFFRVKGSRGRTHEGSGIGLSLVRELARLHGGDVRVDSEEGQGTTFTVTLPLGSAHLPADRLRATRGQDSTATRPAAFVEEALRWLPDRGEGGVTPARTPRVEGADGDARRGRVLAVDDNADMREYIARVLGTVFDVVTAEDGEAALEVLARQGPFDLVLTDVMMPRLGGFGLLKALREEPSTRLLPVIMLSARAGEEASVEGLEAGADDYLVKPFSARELVARARSAMELSRMRGEVLRHEVAESHLREAVRARDDFLSVASHELKTPLTAFRLQLELIERNLSPEARTHVGDRILSAGKQVSRLTALVENLLDVSQLASGRLNLSLDEVDLGALVADAVSRLRDEIEGVGSSLTLHLEVPLTGRFDRLRMDQVVTNLLQNAVKYGAGTPIEVRVERVAGAARLSVKDGGIGIAEVDHARIFGRFERAVSARQYGGFGLGLWIARQVVEAHGGTVSVKSKQGRGATFIVEVPLRDRPGETRAPPLNEGRGAP</sequence>
<evidence type="ECO:0000256" key="3">
    <source>
        <dbReference type="ARBA" id="ARBA00022553"/>
    </source>
</evidence>
<dbReference type="Gene3D" id="3.30.450.40">
    <property type="match status" value="1"/>
</dbReference>
<dbReference type="RefSeq" id="WP_169347838.1">
    <property type="nucleotide sequence ID" value="NZ_JABBJJ010000142.1"/>
</dbReference>
<dbReference type="SMART" id="SM00387">
    <property type="entry name" value="HATPase_c"/>
    <property type="match status" value="2"/>
</dbReference>
<protein>
    <recommendedName>
        <fullName evidence="2">histidine kinase</fullName>
        <ecNumber evidence="2">2.7.13.3</ecNumber>
    </recommendedName>
</protein>
<evidence type="ECO:0000259" key="11">
    <source>
        <dbReference type="PROSITE" id="PS50109"/>
    </source>
</evidence>
<evidence type="ECO:0000256" key="6">
    <source>
        <dbReference type="ARBA" id="ARBA00022777"/>
    </source>
</evidence>
<dbReference type="SUPFAM" id="SSF52172">
    <property type="entry name" value="CheY-like"/>
    <property type="match status" value="1"/>
</dbReference>
<dbReference type="AlphaFoldDB" id="A0A848LLU8"/>
<keyword evidence="3 9" id="KW-0597">Phosphoprotein</keyword>
<evidence type="ECO:0000313" key="13">
    <source>
        <dbReference type="EMBL" id="NMO18574.1"/>
    </source>
</evidence>
<proteinExistence type="predicted"/>
<evidence type="ECO:0000256" key="5">
    <source>
        <dbReference type="ARBA" id="ARBA00022741"/>
    </source>
</evidence>
<dbReference type="Pfam" id="PF00512">
    <property type="entry name" value="HisKA"/>
    <property type="match status" value="2"/>
</dbReference>
<dbReference type="InterPro" id="IPR005467">
    <property type="entry name" value="His_kinase_dom"/>
</dbReference>
<dbReference type="InterPro" id="IPR036890">
    <property type="entry name" value="HATPase_C_sf"/>
</dbReference>
<dbReference type="PROSITE" id="PS50109">
    <property type="entry name" value="HIS_KIN"/>
    <property type="match status" value="2"/>
</dbReference>
<reference evidence="13 14" key="1">
    <citation type="submission" date="2020-04" db="EMBL/GenBank/DDBJ databases">
        <title>Draft genome of Pyxidicoccus fallax type strain.</title>
        <authorList>
            <person name="Whitworth D.E."/>
        </authorList>
    </citation>
    <scope>NUCLEOTIDE SEQUENCE [LARGE SCALE GENOMIC DNA]</scope>
    <source>
        <strain evidence="13 14">DSM 14698</strain>
    </source>
</reference>
<dbReference type="InterPro" id="IPR003594">
    <property type="entry name" value="HATPase_dom"/>
</dbReference>
<dbReference type="Gene3D" id="1.10.287.130">
    <property type="match status" value="2"/>
</dbReference>
<keyword evidence="5" id="KW-0547">Nucleotide-binding</keyword>
<dbReference type="CDD" id="cd16922">
    <property type="entry name" value="HATPase_EvgS-ArcB-TorS-like"/>
    <property type="match status" value="1"/>
</dbReference>
<dbReference type="InterPro" id="IPR011006">
    <property type="entry name" value="CheY-like_superfamily"/>
</dbReference>
<dbReference type="Proteomes" id="UP000518300">
    <property type="component" value="Unassembled WGS sequence"/>
</dbReference>
<dbReference type="Gene3D" id="3.40.50.2300">
    <property type="match status" value="1"/>
</dbReference>
<dbReference type="FunFam" id="3.30.565.10:FF:000037">
    <property type="entry name" value="Hybrid sensor histidine kinase/response regulator"/>
    <property type="match status" value="1"/>
</dbReference>
<dbReference type="SUPFAM" id="SSF47384">
    <property type="entry name" value="Homodimeric domain of signal transducing histidine kinase"/>
    <property type="match status" value="2"/>
</dbReference>
<name>A0A848LLU8_9BACT</name>
<dbReference type="InterPro" id="IPR003018">
    <property type="entry name" value="GAF"/>
</dbReference>
<dbReference type="Gene3D" id="3.30.565.10">
    <property type="entry name" value="Histidine kinase-like ATPase, C-terminal domain"/>
    <property type="match status" value="2"/>
</dbReference>
<dbReference type="InterPro" id="IPR004358">
    <property type="entry name" value="Sig_transdc_His_kin-like_C"/>
</dbReference>
<dbReference type="GO" id="GO:0000155">
    <property type="term" value="F:phosphorelay sensor kinase activity"/>
    <property type="evidence" value="ECO:0007669"/>
    <property type="project" value="InterPro"/>
</dbReference>
<keyword evidence="7" id="KW-0067">ATP-binding</keyword>
<dbReference type="SMART" id="SM00448">
    <property type="entry name" value="REC"/>
    <property type="match status" value="1"/>
</dbReference>
<dbReference type="Gene3D" id="3.30.450.20">
    <property type="entry name" value="PAS domain"/>
    <property type="match status" value="1"/>
</dbReference>
<dbReference type="CDD" id="cd00075">
    <property type="entry name" value="HATPase"/>
    <property type="match status" value="1"/>
</dbReference>
<evidence type="ECO:0000256" key="2">
    <source>
        <dbReference type="ARBA" id="ARBA00012438"/>
    </source>
</evidence>
<dbReference type="SMART" id="SM00388">
    <property type="entry name" value="HisKA"/>
    <property type="match status" value="2"/>
</dbReference>
<keyword evidence="4" id="KW-0808">Transferase</keyword>
<comment type="catalytic activity">
    <reaction evidence="1">
        <text>ATP + protein L-histidine = ADP + protein N-phospho-L-histidine.</text>
        <dbReference type="EC" id="2.7.13.3"/>
    </reaction>
</comment>
<evidence type="ECO:0000256" key="4">
    <source>
        <dbReference type="ARBA" id="ARBA00022679"/>
    </source>
</evidence>
<dbReference type="InterPro" id="IPR029016">
    <property type="entry name" value="GAF-like_dom_sf"/>
</dbReference>
<accession>A0A848LLU8</accession>
<comment type="caution">
    <text evidence="13">The sequence shown here is derived from an EMBL/GenBank/DDBJ whole genome shotgun (WGS) entry which is preliminary data.</text>
</comment>
<gene>
    <name evidence="13" type="ORF">HG543_27470</name>
</gene>
<dbReference type="EMBL" id="JABBJJ010000142">
    <property type="protein sequence ID" value="NMO18574.1"/>
    <property type="molecule type" value="Genomic_DNA"/>
</dbReference>
<feature type="modified residue" description="4-aspartylphosphate" evidence="9">
    <location>
        <position position="692"/>
    </location>
</feature>
<dbReference type="SUPFAM" id="SSF55781">
    <property type="entry name" value="GAF domain-like"/>
    <property type="match status" value="1"/>
</dbReference>
<keyword evidence="14" id="KW-1185">Reference proteome</keyword>
<dbReference type="FunFam" id="1.10.287.130:FF:000045">
    <property type="entry name" value="Two-component system sensor histidine kinase/response regulator"/>
    <property type="match status" value="1"/>
</dbReference>
<dbReference type="PRINTS" id="PR00344">
    <property type="entry name" value="BCTRLSENSOR"/>
</dbReference>
<evidence type="ECO:0000256" key="10">
    <source>
        <dbReference type="SAM" id="Coils"/>
    </source>
</evidence>
<evidence type="ECO:0000256" key="1">
    <source>
        <dbReference type="ARBA" id="ARBA00000085"/>
    </source>
</evidence>
<dbReference type="InterPro" id="IPR003661">
    <property type="entry name" value="HisK_dim/P_dom"/>
</dbReference>
<dbReference type="EC" id="2.7.13.3" evidence="2"/>
<dbReference type="PROSITE" id="PS50110">
    <property type="entry name" value="RESPONSE_REGULATORY"/>
    <property type="match status" value="1"/>
</dbReference>
<feature type="domain" description="Response regulatory" evidence="12">
    <location>
        <begin position="643"/>
        <end position="759"/>
    </location>
</feature>
<dbReference type="PANTHER" id="PTHR43547:SF2">
    <property type="entry name" value="HYBRID SIGNAL TRANSDUCTION HISTIDINE KINASE C"/>
    <property type="match status" value="1"/>
</dbReference>
<dbReference type="Pfam" id="PF13185">
    <property type="entry name" value="GAF_2"/>
    <property type="match status" value="1"/>
</dbReference>
<dbReference type="Pfam" id="PF02518">
    <property type="entry name" value="HATPase_c"/>
    <property type="match status" value="2"/>
</dbReference>
<dbReference type="PANTHER" id="PTHR43547">
    <property type="entry name" value="TWO-COMPONENT HISTIDINE KINASE"/>
    <property type="match status" value="1"/>
</dbReference>
<keyword evidence="10" id="KW-0175">Coiled coil</keyword>
<evidence type="ECO:0000256" key="8">
    <source>
        <dbReference type="ARBA" id="ARBA00023012"/>
    </source>
</evidence>
<feature type="domain" description="Histidine kinase" evidence="11">
    <location>
        <begin position="368"/>
        <end position="584"/>
    </location>
</feature>
<dbReference type="Pfam" id="PF00072">
    <property type="entry name" value="Response_reg"/>
    <property type="match status" value="1"/>
</dbReference>
<organism evidence="13 14">
    <name type="scientific">Pyxidicoccus fallax</name>
    <dbReference type="NCBI Taxonomy" id="394095"/>
    <lineage>
        <taxon>Bacteria</taxon>
        <taxon>Pseudomonadati</taxon>
        <taxon>Myxococcota</taxon>
        <taxon>Myxococcia</taxon>
        <taxon>Myxococcales</taxon>
        <taxon>Cystobacterineae</taxon>
        <taxon>Myxococcaceae</taxon>
        <taxon>Pyxidicoccus</taxon>
    </lineage>
</organism>
<dbReference type="SUPFAM" id="SSF55874">
    <property type="entry name" value="ATPase domain of HSP90 chaperone/DNA topoisomerase II/histidine kinase"/>
    <property type="match status" value="2"/>
</dbReference>
<dbReference type="InterPro" id="IPR036097">
    <property type="entry name" value="HisK_dim/P_sf"/>
</dbReference>
<feature type="coiled-coil region" evidence="10">
    <location>
        <begin position="335"/>
        <end position="364"/>
    </location>
</feature>
<evidence type="ECO:0000259" key="12">
    <source>
        <dbReference type="PROSITE" id="PS50110"/>
    </source>
</evidence>
<evidence type="ECO:0000256" key="9">
    <source>
        <dbReference type="PROSITE-ProRule" id="PRU00169"/>
    </source>
</evidence>
<evidence type="ECO:0000256" key="7">
    <source>
        <dbReference type="ARBA" id="ARBA00022840"/>
    </source>
</evidence>
<keyword evidence="6" id="KW-0418">Kinase</keyword>